<reference evidence="2" key="1">
    <citation type="submission" date="2020-12" db="EMBL/GenBank/DDBJ databases">
        <title>Oil enriched cultivation method for isolating marine PHA-producing bacteria.</title>
        <authorList>
            <person name="Zheng W."/>
            <person name="Yu S."/>
            <person name="Huang Y."/>
        </authorList>
    </citation>
    <scope>NUCLEOTIDE SEQUENCE</scope>
    <source>
        <strain evidence="2">SY-2-12</strain>
    </source>
</reference>
<gene>
    <name evidence="2" type="ORF">JF539_24515</name>
</gene>
<accession>A0A939J6B0</accession>
<evidence type="ECO:0000313" key="2">
    <source>
        <dbReference type="EMBL" id="MBN9673542.1"/>
    </source>
</evidence>
<dbReference type="AlphaFoldDB" id="A0A939J6B0"/>
<evidence type="ECO:0000256" key="1">
    <source>
        <dbReference type="SAM" id="MobiDB-lite"/>
    </source>
</evidence>
<feature type="region of interest" description="Disordered" evidence="1">
    <location>
        <begin position="148"/>
        <end position="170"/>
    </location>
</feature>
<feature type="compositionally biased region" description="Polar residues" evidence="1">
    <location>
        <begin position="10"/>
        <end position="21"/>
    </location>
</feature>
<evidence type="ECO:0000313" key="3">
    <source>
        <dbReference type="Proteomes" id="UP000664096"/>
    </source>
</evidence>
<sequence length="170" mass="19199">MVAPFRDPTQENLTSQRSNSPGLRDMASPRPQRPYEKGHSHTLANRSLSPENWQSPLAIPMFDRMTRLKGTEMTLRKWLLALGLTALLTSPAAAQNNQLRGLPQSGSILPSAQQQLNQNLQNQKSQFSTRQQIQQNNRLQRTQQINRLNNQPNLRLPPCPSTDAACPQNR</sequence>
<dbReference type="EMBL" id="JAEKJZ010000007">
    <property type="protein sequence ID" value="MBN9673542.1"/>
    <property type="molecule type" value="Genomic_DNA"/>
</dbReference>
<dbReference type="RefSeq" id="WP_207143435.1">
    <property type="nucleotide sequence ID" value="NZ_JAEKJZ010000007.1"/>
</dbReference>
<dbReference type="Proteomes" id="UP000664096">
    <property type="component" value="Unassembled WGS sequence"/>
</dbReference>
<proteinExistence type="predicted"/>
<comment type="caution">
    <text evidence="2">The sequence shown here is derived from an EMBL/GenBank/DDBJ whole genome shotgun (WGS) entry which is preliminary data.</text>
</comment>
<feature type="region of interest" description="Disordered" evidence="1">
    <location>
        <begin position="1"/>
        <end position="49"/>
    </location>
</feature>
<name>A0A939J6B0_9HYPH</name>
<protein>
    <submittedName>
        <fullName evidence="2">Uncharacterized protein</fullName>
    </submittedName>
</protein>
<organism evidence="2 3">
    <name type="scientific">Roseibium aggregatum</name>
    <dbReference type="NCBI Taxonomy" id="187304"/>
    <lineage>
        <taxon>Bacteria</taxon>
        <taxon>Pseudomonadati</taxon>
        <taxon>Pseudomonadota</taxon>
        <taxon>Alphaproteobacteria</taxon>
        <taxon>Hyphomicrobiales</taxon>
        <taxon>Stappiaceae</taxon>
        <taxon>Roseibium</taxon>
    </lineage>
</organism>